<accession>A0A8D8SIY7</accession>
<evidence type="ECO:0000256" key="11">
    <source>
        <dbReference type="ARBA" id="ARBA00022842"/>
    </source>
</evidence>
<keyword evidence="13" id="KW-0115">cAMP biosynthesis</keyword>
<comment type="cofactor">
    <cofactor evidence="2">
        <name>Mn(2+)</name>
        <dbReference type="ChEBI" id="CHEBI:29035"/>
    </cofactor>
</comment>
<dbReference type="CDD" id="cd07302">
    <property type="entry name" value="CHD"/>
    <property type="match status" value="2"/>
</dbReference>
<evidence type="ECO:0000256" key="14">
    <source>
        <dbReference type="ARBA" id="ARBA00023136"/>
    </source>
</evidence>
<dbReference type="EMBL" id="HBUF01223943">
    <property type="protein sequence ID" value="CAG6670689.1"/>
    <property type="molecule type" value="Transcribed_RNA"/>
</dbReference>
<dbReference type="InterPro" id="IPR029787">
    <property type="entry name" value="Nucleotide_cyclase"/>
</dbReference>
<dbReference type="PROSITE" id="PS50125">
    <property type="entry name" value="GUANYLATE_CYCLASE_2"/>
    <property type="match status" value="2"/>
</dbReference>
<keyword evidence="8" id="KW-0677">Repeat</keyword>
<evidence type="ECO:0000259" key="19">
    <source>
        <dbReference type="PROSITE" id="PS50125"/>
    </source>
</evidence>
<evidence type="ECO:0000256" key="3">
    <source>
        <dbReference type="ARBA" id="ARBA00001946"/>
    </source>
</evidence>
<keyword evidence="6 18" id="KW-0812">Transmembrane</keyword>
<proteinExistence type="inferred from homology"/>
<evidence type="ECO:0000256" key="18">
    <source>
        <dbReference type="SAM" id="Phobius"/>
    </source>
</evidence>
<evidence type="ECO:0000256" key="1">
    <source>
        <dbReference type="ARBA" id="ARBA00001593"/>
    </source>
</evidence>
<evidence type="ECO:0000256" key="4">
    <source>
        <dbReference type="ARBA" id="ARBA00004141"/>
    </source>
</evidence>
<evidence type="ECO:0000256" key="6">
    <source>
        <dbReference type="ARBA" id="ARBA00022692"/>
    </source>
</evidence>
<name>A0A8D8SIY7_9HEMI</name>
<comment type="similarity">
    <text evidence="17">Belongs to the adenylyl cyclase class-4/guanylyl cyclase family.</text>
</comment>
<keyword evidence="10" id="KW-0067">ATP-binding</keyword>
<keyword evidence="15" id="KW-0325">Glycoprotein</keyword>
<sequence>MTHFNKYTHRPKLSGHWLIFLYNHCLRMKILGDCYYCVSGLPVSRPNHAYNCVNMGLEMIGAIRFVRDATGFNVDMRIGIHTGNVLCGVLGLRKWQFDVWSDDVSLANHMESGGLPGRVHITQATLAQLGDKFKVEPGNGASRDTYLADHNVETFLIIAPDEENPDDLRPPSEMKTNRSPSKMTKYVECWGADKPFANITETTLAKNIELTSVTMLESYLVPKENYCIDCLNDNNTDDLNPIFLWFKDRSHEVGFRHFPDPQYRFYVLLTVALFLIVTAIQVLILPRSLVLYLSYIPTLLAILILAIVCWIRTDSSLSETQTDYITAASDNGTTGNGEFNSVVSENYYLRIGIFLTTVTIVAVCSCITLVDVTELEAMNELAEILVNTTLLPYSNHSAVETLSNQSSALSNKTLPLNMFRNSSVDLMSNRTVPMDVFGNATDGMIALDLRSFVSTYMESSILTVAIIFIYLRIGFLVKLVAMVTVVLLHFIVYNWQHLFYPKAFDHITYQLVTWCPLLFLILLFHILDRQGEYTARTDFLWQAKLKVEQDDVETMRGINKILLENILPAHVAQHFLHSSSDSRVTQDLYHERYNCIGVMFASIPNYKEFYDENDVNKQGLECLRLLNEIICDFDKLLLKPKFSSIEKIKTIGSTYMLASGLRPGLEDRPGEVGKQAEHNIIVLVEFAMALVTILDQINRESFQRFRLRMGLNHGPVIAGVIGAQKPQYDIWSNTVNVASRMDSCGVVGRLQVTEDTAKILMASGYDCRCRGQIYVKGKGTLTTYFVKMPYETP</sequence>
<dbReference type="GO" id="GO:0007193">
    <property type="term" value="P:adenylate cyclase-inhibiting G protein-coupled receptor signaling pathway"/>
    <property type="evidence" value="ECO:0007669"/>
    <property type="project" value="TreeGrafter"/>
</dbReference>
<evidence type="ECO:0000256" key="10">
    <source>
        <dbReference type="ARBA" id="ARBA00022840"/>
    </source>
</evidence>
<keyword evidence="9" id="KW-0547">Nucleotide-binding</keyword>
<evidence type="ECO:0000256" key="17">
    <source>
        <dbReference type="RuleBase" id="RU000405"/>
    </source>
</evidence>
<feature type="transmembrane region" description="Helical" evidence="18">
    <location>
        <begin position="507"/>
        <end position="527"/>
    </location>
</feature>
<reference evidence="20" key="1">
    <citation type="submission" date="2021-05" db="EMBL/GenBank/DDBJ databases">
        <authorList>
            <person name="Alioto T."/>
            <person name="Alioto T."/>
            <person name="Gomez Garrido J."/>
        </authorList>
    </citation>
    <scope>NUCLEOTIDE SEQUENCE</scope>
</reference>
<dbReference type="SUPFAM" id="SSF55073">
    <property type="entry name" value="Nucleotide cyclase"/>
    <property type="match status" value="2"/>
</dbReference>
<feature type="transmembrane region" description="Helical" evidence="18">
    <location>
        <begin position="265"/>
        <end position="284"/>
    </location>
</feature>
<dbReference type="AlphaFoldDB" id="A0A8D8SIY7"/>
<keyword evidence="11" id="KW-0460">Magnesium</keyword>
<dbReference type="PANTHER" id="PTHR45627">
    <property type="entry name" value="ADENYLATE CYCLASE TYPE 1"/>
    <property type="match status" value="1"/>
</dbReference>
<comment type="subcellular location">
    <subcellularLocation>
        <location evidence="4">Membrane</location>
        <topology evidence="4">Multi-pass membrane protein</topology>
    </subcellularLocation>
</comment>
<dbReference type="FunFam" id="3.30.70.1230:FF:000095">
    <property type="entry name" value="Adenylate cyclase, putative"/>
    <property type="match status" value="1"/>
</dbReference>
<dbReference type="GO" id="GO:0005524">
    <property type="term" value="F:ATP binding"/>
    <property type="evidence" value="ECO:0007669"/>
    <property type="project" value="UniProtKB-KW"/>
</dbReference>
<evidence type="ECO:0000313" key="20">
    <source>
        <dbReference type="EMBL" id="CAG6670690.1"/>
    </source>
</evidence>
<evidence type="ECO:0000256" key="12">
    <source>
        <dbReference type="ARBA" id="ARBA00022989"/>
    </source>
</evidence>
<comment type="catalytic activity">
    <reaction evidence="1">
        <text>ATP = 3',5'-cyclic AMP + diphosphate</text>
        <dbReference type="Rhea" id="RHEA:15389"/>
        <dbReference type="ChEBI" id="CHEBI:30616"/>
        <dbReference type="ChEBI" id="CHEBI:33019"/>
        <dbReference type="ChEBI" id="CHEBI:58165"/>
        <dbReference type="EC" id="4.6.1.1"/>
    </reaction>
</comment>
<dbReference type="EMBL" id="HBUF01223944">
    <property type="protein sequence ID" value="CAG6670690.1"/>
    <property type="molecule type" value="Transcribed_RNA"/>
</dbReference>
<dbReference type="FunFam" id="3.30.70.1230:FF:000003">
    <property type="entry name" value="Adenylate cyclase"/>
    <property type="match status" value="1"/>
</dbReference>
<dbReference type="GO" id="GO:0004016">
    <property type="term" value="F:adenylate cyclase activity"/>
    <property type="evidence" value="ECO:0007669"/>
    <property type="project" value="UniProtKB-EC"/>
</dbReference>
<evidence type="ECO:0000256" key="7">
    <source>
        <dbReference type="ARBA" id="ARBA00022723"/>
    </source>
</evidence>
<feature type="transmembrane region" description="Helical" evidence="18">
    <location>
        <begin position="290"/>
        <end position="311"/>
    </location>
</feature>
<evidence type="ECO:0000256" key="9">
    <source>
        <dbReference type="ARBA" id="ARBA00022741"/>
    </source>
</evidence>
<dbReference type="PANTHER" id="PTHR45627:SF12">
    <property type="entry name" value="ADENYLATE CYCLASE TYPE 2"/>
    <property type="match status" value="1"/>
</dbReference>
<evidence type="ECO:0000256" key="15">
    <source>
        <dbReference type="ARBA" id="ARBA00023180"/>
    </source>
</evidence>
<dbReference type="PROSITE" id="PS00452">
    <property type="entry name" value="GUANYLATE_CYCLASE_1"/>
    <property type="match status" value="1"/>
</dbReference>
<dbReference type="Pfam" id="PF00211">
    <property type="entry name" value="Guanylate_cyc"/>
    <property type="match status" value="2"/>
</dbReference>
<evidence type="ECO:0000256" key="5">
    <source>
        <dbReference type="ARBA" id="ARBA00012201"/>
    </source>
</evidence>
<feature type="domain" description="Guanylate cyclase" evidence="19">
    <location>
        <begin position="18"/>
        <end position="111"/>
    </location>
</feature>
<dbReference type="GO" id="GO:0035556">
    <property type="term" value="P:intracellular signal transduction"/>
    <property type="evidence" value="ECO:0007669"/>
    <property type="project" value="InterPro"/>
</dbReference>
<dbReference type="EC" id="4.6.1.1" evidence="5"/>
<evidence type="ECO:0000256" key="16">
    <source>
        <dbReference type="ARBA" id="ARBA00023239"/>
    </source>
</evidence>
<keyword evidence="7" id="KW-0479">Metal-binding</keyword>
<dbReference type="GO" id="GO:0005886">
    <property type="term" value="C:plasma membrane"/>
    <property type="evidence" value="ECO:0007669"/>
    <property type="project" value="TreeGrafter"/>
</dbReference>
<dbReference type="InterPro" id="IPR018297">
    <property type="entry name" value="A/G_cyclase_CS"/>
</dbReference>
<comment type="cofactor">
    <cofactor evidence="3">
        <name>Mg(2+)</name>
        <dbReference type="ChEBI" id="CHEBI:18420"/>
    </cofactor>
</comment>
<dbReference type="GO" id="GO:0046872">
    <property type="term" value="F:metal ion binding"/>
    <property type="evidence" value="ECO:0007669"/>
    <property type="project" value="UniProtKB-KW"/>
</dbReference>
<feature type="transmembrane region" description="Helical" evidence="18">
    <location>
        <begin position="453"/>
        <end position="471"/>
    </location>
</feature>
<keyword evidence="14 18" id="KW-0472">Membrane</keyword>
<dbReference type="GO" id="GO:0007189">
    <property type="term" value="P:adenylate cyclase-activating G protein-coupled receptor signaling pathway"/>
    <property type="evidence" value="ECO:0007669"/>
    <property type="project" value="TreeGrafter"/>
</dbReference>
<protein>
    <recommendedName>
        <fullName evidence="5">adenylate cyclase</fullName>
        <ecNumber evidence="5">4.6.1.1</ecNumber>
    </recommendedName>
</protein>
<feature type="transmembrane region" description="Helical" evidence="18">
    <location>
        <begin position="476"/>
        <end position="495"/>
    </location>
</feature>
<evidence type="ECO:0000256" key="8">
    <source>
        <dbReference type="ARBA" id="ARBA00022737"/>
    </source>
</evidence>
<keyword evidence="16 17" id="KW-0456">Lyase</keyword>
<dbReference type="SMART" id="SM00044">
    <property type="entry name" value="CYCc"/>
    <property type="match status" value="2"/>
</dbReference>
<organism evidence="20">
    <name type="scientific">Cacopsylla melanoneura</name>
    <dbReference type="NCBI Taxonomy" id="428564"/>
    <lineage>
        <taxon>Eukaryota</taxon>
        <taxon>Metazoa</taxon>
        <taxon>Ecdysozoa</taxon>
        <taxon>Arthropoda</taxon>
        <taxon>Hexapoda</taxon>
        <taxon>Insecta</taxon>
        <taxon>Pterygota</taxon>
        <taxon>Neoptera</taxon>
        <taxon>Paraneoptera</taxon>
        <taxon>Hemiptera</taxon>
        <taxon>Sternorrhyncha</taxon>
        <taxon>Psylloidea</taxon>
        <taxon>Psyllidae</taxon>
        <taxon>Psyllinae</taxon>
        <taxon>Cacopsylla</taxon>
    </lineage>
</organism>
<evidence type="ECO:0000256" key="13">
    <source>
        <dbReference type="ARBA" id="ARBA00022998"/>
    </source>
</evidence>
<dbReference type="Gene3D" id="3.30.70.1230">
    <property type="entry name" value="Nucleotide cyclase"/>
    <property type="match status" value="2"/>
</dbReference>
<feature type="domain" description="Guanylate cyclase" evidence="19">
    <location>
        <begin position="597"/>
        <end position="742"/>
    </location>
</feature>
<keyword evidence="12 18" id="KW-1133">Transmembrane helix</keyword>
<dbReference type="InterPro" id="IPR001054">
    <property type="entry name" value="A/G_cyclase"/>
</dbReference>
<evidence type="ECO:0000256" key="2">
    <source>
        <dbReference type="ARBA" id="ARBA00001936"/>
    </source>
</evidence>
<feature type="transmembrane region" description="Helical" evidence="18">
    <location>
        <begin position="347"/>
        <end position="370"/>
    </location>
</feature>
<dbReference type="GO" id="GO:0006171">
    <property type="term" value="P:cAMP biosynthetic process"/>
    <property type="evidence" value="ECO:0007669"/>
    <property type="project" value="UniProtKB-KW"/>
</dbReference>